<dbReference type="PANTHER" id="PTHR33867">
    <property type="entry name" value="RIBOSOME MATURATION FACTOR RIMP"/>
    <property type="match status" value="1"/>
</dbReference>
<evidence type="ECO:0000256" key="2">
    <source>
        <dbReference type="ARBA" id="ARBA00022517"/>
    </source>
</evidence>
<dbReference type="InterPro" id="IPR036847">
    <property type="entry name" value="RimP_C_sf"/>
</dbReference>
<feature type="non-terminal residue" evidence="5">
    <location>
        <position position="1"/>
    </location>
</feature>
<evidence type="ECO:0008006" key="6">
    <source>
        <dbReference type="Google" id="ProtNLM"/>
    </source>
</evidence>
<dbReference type="InterPro" id="IPR035956">
    <property type="entry name" value="RimP_N_sf"/>
</dbReference>
<accession>A0A383EJN7</accession>
<dbReference type="FunFam" id="3.30.300.70:FF:000001">
    <property type="entry name" value="Ribosome maturation factor RimP"/>
    <property type="match status" value="1"/>
</dbReference>
<keyword evidence="2" id="KW-0690">Ribosome biogenesis</keyword>
<evidence type="ECO:0000259" key="4">
    <source>
        <dbReference type="Pfam" id="PF17384"/>
    </source>
</evidence>
<evidence type="ECO:0000259" key="3">
    <source>
        <dbReference type="Pfam" id="PF02576"/>
    </source>
</evidence>
<gene>
    <name evidence="5" type="ORF">METZ01_LOCUS509815</name>
</gene>
<feature type="domain" description="Ribosome maturation factor RimP C-terminal" evidence="4">
    <location>
        <begin position="72"/>
        <end position="133"/>
    </location>
</feature>
<dbReference type="GO" id="GO:0000028">
    <property type="term" value="P:ribosomal small subunit assembly"/>
    <property type="evidence" value="ECO:0007669"/>
    <property type="project" value="TreeGrafter"/>
</dbReference>
<dbReference type="CDD" id="cd01734">
    <property type="entry name" value="YlxS_C"/>
    <property type="match status" value="1"/>
</dbReference>
<proteinExistence type="inferred from homology"/>
<dbReference type="EMBL" id="UINC01226467">
    <property type="protein sequence ID" value="SVE56961.1"/>
    <property type="molecule type" value="Genomic_DNA"/>
</dbReference>
<protein>
    <recommendedName>
        <fullName evidence="6">Ribosome maturation factor RimP N-terminal domain-containing protein</fullName>
    </recommendedName>
</protein>
<dbReference type="SUPFAM" id="SSF75420">
    <property type="entry name" value="YhbC-like, N-terminal domain"/>
    <property type="match status" value="1"/>
</dbReference>
<dbReference type="Gene3D" id="2.30.30.180">
    <property type="entry name" value="Ribosome maturation factor RimP, C-terminal domain"/>
    <property type="match status" value="1"/>
</dbReference>
<dbReference type="InterPro" id="IPR028998">
    <property type="entry name" value="RimP_C"/>
</dbReference>
<dbReference type="GO" id="GO:0005829">
    <property type="term" value="C:cytosol"/>
    <property type="evidence" value="ECO:0007669"/>
    <property type="project" value="TreeGrafter"/>
</dbReference>
<name>A0A383EJN7_9ZZZZ</name>
<feature type="domain" description="Ribosome maturation factor RimP N-terminal" evidence="3">
    <location>
        <begin position="3"/>
        <end position="69"/>
    </location>
</feature>
<dbReference type="AlphaFoldDB" id="A0A383EJN7"/>
<dbReference type="Pfam" id="PF17384">
    <property type="entry name" value="DUF150_C"/>
    <property type="match status" value="1"/>
</dbReference>
<evidence type="ECO:0000256" key="1">
    <source>
        <dbReference type="ARBA" id="ARBA00022490"/>
    </source>
</evidence>
<keyword evidence="1" id="KW-0963">Cytoplasm</keyword>
<dbReference type="Gene3D" id="3.30.300.70">
    <property type="entry name" value="RimP-like superfamily, N-terminal"/>
    <property type="match status" value="1"/>
</dbReference>
<dbReference type="NCBIfam" id="NF000927">
    <property type="entry name" value="PRK00092.1-1"/>
    <property type="match status" value="1"/>
</dbReference>
<dbReference type="InterPro" id="IPR028989">
    <property type="entry name" value="RimP_N"/>
</dbReference>
<dbReference type="Pfam" id="PF02576">
    <property type="entry name" value="RimP_N"/>
    <property type="match status" value="1"/>
</dbReference>
<organism evidence="5">
    <name type="scientific">marine metagenome</name>
    <dbReference type="NCBI Taxonomy" id="408172"/>
    <lineage>
        <taxon>unclassified sequences</taxon>
        <taxon>metagenomes</taxon>
        <taxon>ecological metagenomes</taxon>
    </lineage>
</organism>
<evidence type="ECO:0000313" key="5">
    <source>
        <dbReference type="EMBL" id="SVE56961.1"/>
    </source>
</evidence>
<sequence>EITAMGFELLGIELIKNGHISLLRVYIDKFEGVNIDDCVLVSQQLTGLLDVKDPIKGQYNLEVSSPGIDRPLFTDEQLKKHIGHIVMIKLREKYRGKRKITGVLEAVDNLEIIIKCNKNNEKIPSELIDKAKLA</sequence>
<dbReference type="HAMAP" id="MF_01077">
    <property type="entry name" value="RimP"/>
    <property type="match status" value="1"/>
</dbReference>
<dbReference type="InterPro" id="IPR003728">
    <property type="entry name" value="Ribosome_maturation_RimP"/>
</dbReference>
<dbReference type="SUPFAM" id="SSF74942">
    <property type="entry name" value="YhbC-like, C-terminal domain"/>
    <property type="match status" value="1"/>
</dbReference>
<dbReference type="GO" id="GO:0006412">
    <property type="term" value="P:translation"/>
    <property type="evidence" value="ECO:0007669"/>
    <property type="project" value="TreeGrafter"/>
</dbReference>
<reference evidence="5" key="1">
    <citation type="submission" date="2018-05" db="EMBL/GenBank/DDBJ databases">
        <authorList>
            <person name="Lanie J.A."/>
            <person name="Ng W.-L."/>
            <person name="Kazmierczak K.M."/>
            <person name="Andrzejewski T.M."/>
            <person name="Davidsen T.M."/>
            <person name="Wayne K.J."/>
            <person name="Tettelin H."/>
            <person name="Glass J.I."/>
            <person name="Rusch D."/>
            <person name="Podicherti R."/>
            <person name="Tsui H.-C.T."/>
            <person name="Winkler M.E."/>
        </authorList>
    </citation>
    <scope>NUCLEOTIDE SEQUENCE</scope>
</reference>
<dbReference type="PANTHER" id="PTHR33867:SF1">
    <property type="entry name" value="RIBOSOME MATURATION FACTOR RIMP"/>
    <property type="match status" value="1"/>
</dbReference>